<dbReference type="InterPro" id="IPR007969">
    <property type="entry name" value="DUF732"/>
</dbReference>
<protein>
    <recommendedName>
        <fullName evidence="1">DUF732 domain-containing protein</fullName>
    </recommendedName>
</protein>
<dbReference type="EMBL" id="MT758688">
    <property type="protein sequence ID" value="QNO01061.1"/>
    <property type="molecule type" value="Genomic_DNA"/>
</dbReference>
<evidence type="ECO:0000313" key="3">
    <source>
        <dbReference type="Proteomes" id="UP000516064"/>
    </source>
</evidence>
<accession>A0A7G9V455</accession>
<dbReference type="RefSeq" id="YP_010012749.1">
    <property type="nucleotide sequence ID" value="NC_053506.1"/>
</dbReference>
<evidence type="ECO:0000259" key="1">
    <source>
        <dbReference type="Pfam" id="PF05305"/>
    </source>
</evidence>
<proteinExistence type="predicted"/>
<name>A0A7G9V455_9CAUD</name>
<sequence>MGLAALALSVLAAPQAAAAPQDDYEFCTYLTDQTGRNVNCNMVVPIAKSRCDQLTGGAQWRDIVADDTGLLGDKALAVGILSGAVAFYCPQHEPAIYATGA</sequence>
<dbReference type="Pfam" id="PF05305">
    <property type="entry name" value="DUF732"/>
    <property type="match status" value="1"/>
</dbReference>
<keyword evidence="3" id="KW-1185">Reference proteome</keyword>
<reference evidence="2 3" key="1">
    <citation type="submission" date="2020-07" db="EMBL/GenBank/DDBJ databases">
        <title>Tightening bonds in Latin-America through phage discovery.</title>
        <authorList>
            <person name="Payaslian F.P."/>
            <person name="Gradaschi V."/>
            <person name="Rondon Salazar L."/>
            <person name="Dieterle M.E."/>
            <person name="Urdaniz E."/>
            <person name="Di Paola M."/>
            <person name="Pena Carcamo J."/>
            <person name="Zon F."/>
            <person name="Allievi M.C."/>
            <person name="Sosa E."/>
            <person name="Fernandez Do Porto D."/>
            <person name="Loessner M.J."/>
            <person name="Sanchez Rivas C."/>
            <person name="Raya R."/>
            <person name="Reyes A."/>
            <person name="Piuri M."/>
        </authorList>
    </citation>
    <scope>NUCLEOTIDE SEQUENCE [LARGE SCALE GENOMIC DNA]</scope>
</reference>
<dbReference type="KEGG" id="vg:63209298"/>
<dbReference type="GeneID" id="63209298"/>
<evidence type="ECO:0000313" key="2">
    <source>
        <dbReference type="EMBL" id="QNO01061.1"/>
    </source>
</evidence>
<feature type="domain" description="DUF732" evidence="1">
    <location>
        <begin position="22"/>
        <end position="91"/>
    </location>
</feature>
<dbReference type="Proteomes" id="UP000516064">
    <property type="component" value="Segment"/>
</dbReference>
<organism evidence="2 3">
    <name type="scientific">Mycobacterium phage CELFI</name>
    <dbReference type="NCBI Taxonomy" id="2769359"/>
    <lineage>
        <taxon>Viruses</taxon>
        <taxon>Duplodnaviria</taxon>
        <taxon>Heunggongvirae</taxon>
        <taxon>Uroviricota</taxon>
        <taxon>Caudoviricetes</taxon>
        <taxon>Vilmaviridae</taxon>
        <taxon>Lclasvirinae</taxon>
        <taxon>Faithunavirus</taxon>
        <taxon>Faithunavirus CELFI</taxon>
    </lineage>
</organism>